<comment type="caution">
    <text evidence="7">The sequence shown here is derived from an EMBL/GenBank/DDBJ whole genome shotgun (WGS) entry which is preliminary data.</text>
</comment>
<dbReference type="Proteomes" id="UP000826656">
    <property type="component" value="Unassembled WGS sequence"/>
</dbReference>
<evidence type="ECO:0000313" key="7">
    <source>
        <dbReference type="EMBL" id="KAH0776691.1"/>
    </source>
</evidence>
<dbReference type="PROSITE" id="PS51760">
    <property type="entry name" value="GH10_2"/>
    <property type="match status" value="1"/>
</dbReference>
<evidence type="ECO:0000256" key="3">
    <source>
        <dbReference type="ARBA" id="ARBA00022801"/>
    </source>
</evidence>
<evidence type="ECO:0000259" key="6">
    <source>
        <dbReference type="PROSITE" id="PS51760"/>
    </source>
</evidence>
<dbReference type="Gene3D" id="2.60.120.260">
    <property type="entry name" value="Galactose-binding domain-like"/>
    <property type="match status" value="1"/>
</dbReference>
<evidence type="ECO:0000313" key="8">
    <source>
        <dbReference type="Proteomes" id="UP000826656"/>
    </source>
</evidence>
<keyword evidence="2" id="KW-0677">Repeat</keyword>
<name>A0ABQ7W7E5_SOLTU</name>
<proteinExistence type="inferred from homology"/>
<comment type="similarity">
    <text evidence="1">Belongs to the glycosyl hydrolase 10 (cellulase F) family.</text>
</comment>
<keyword evidence="4" id="KW-0119">Carbohydrate metabolism</keyword>
<dbReference type="PANTHER" id="PTHR31490">
    <property type="entry name" value="GLYCOSYL HYDROLASE"/>
    <property type="match status" value="1"/>
</dbReference>
<dbReference type="PANTHER" id="PTHR31490:SF49">
    <property type="entry name" value="ENDO-1,4-BETA-XYLANASE A-LIKE"/>
    <property type="match status" value="1"/>
</dbReference>
<dbReference type="Pfam" id="PF02018">
    <property type="entry name" value="CBM_4_9"/>
    <property type="match status" value="1"/>
</dbReference>
<dbReference type="InterPro" id="IPR044846">
    <property type="entry name" value="GH10"/>
</dbReference>
<feature type="domain" description="GH10" evidence="6">
    <location>
        <begin position="230"/>
        <end position="523"/>
    </location>
</feature>
<dbReference type="InterPro" id="IPR003305">
    <property type="entry name" value="CenC_carb-bd"/>
</dbReference>
<gene>
    <name evidence="7" type="ORF">KY290_008102</name>
</gene>
<keyword evidence="8" id="KW-1185">Reference proteome</keyword>
<reference evidence="7 8" key="1">
    <citation type="journal article" date="2021" name="bioRxiv">
        <title>Chromosome-scale and haplotype-resolved genome assembly of a tetraploid potato cultivar.</title>
        <authorList>
            <person name="Sun H."/>
            <person name="Jiao W.-B."/>
            <person name="Krause K."/>
            <person name="Campoy J.A."/>
            <person name="Goel M."/>
            <person name="Folz-Donahue K."/>
            <person name="Kukat C."/>
            <person name="Huettel B."/>
            <person name="Schneeberger K."/>
        </authorList>
    </citation>
    <scope>NUCLEOTIDE SEQUENCE [LARGE SCALE GENOMIC DNA]</scope>
    <source>
        <strain evidence="7">SolTubOtavaFocal</strain>
        <tissue evidence="7">Leaves</tissue>
    </source>
</reference>
<dbReference type="Gene3D" id="3.20.20.80">
    <property type="entry name" value="Glycosidases"/>
    <property type="match status" value="1"/>
</dbReference>
<dbReference type="Pfam" id="PF00331">
    <property type="entry name" value="Glyco_hydro_10"/>
    <property type="match status" value="1"/>
</dbReference>
<protein>
    <recommendedName>
        <fullName evidence="6">GH10 domain-containing protein</fullName>
    </recommendedName>
</protein>
<keyword evidence="5" id="KW-0624">Polysaccharide degradation</keyword>
<dbReference type="SUPFAM" id="SSF51445">
    <property type="entry name" value="(Trans)glycosidases"/>
    <property type="match status" value="1"/>
</dbReference>
<dbReference type="SUPFAM" id="SSF49785">
    <property type="entry name" value="Galactose-binding domain-like"/>
    <property type="match status" value="1"/>
</dbReference>
<evidence type="ECO:0000256" key="5">
    <source>
        <dbReference type="ARBA" id="ARBA00023326"/>
    </source>
</evidence>
<dbReference type="SMART" id="SM00633">
    <property type="entry name" value="Glyco_10"/>
    <property type="match status" value="1"/>
</dbReference>
<evidence type="ECO:0000256" key="1">
    <source>
        <dbReference type="ARBA" id="ARBA00007495"/>
    </source>
</evidence>
<dbReference type="InterPro" id="IPR017853">
    <property type="entry name" value="GH"/>
</dbReference>
<evidence type="ECO:0000256" key="4">
    <source>
        <dbReference type="ARBA" id="ARBA00023277"/>
    </source>
</evidence>
<keyword evidence="3" id="KW-0378">Hydrolase</keyword>
<dbReference type="InterPro" id="IPR008979">
    <property type="entry name" value="Galactose-bd-like_sf"/>
</dbReference>
<sequence>MDLLLMIVISCAYGVILCCLLLFSGHGVDGVAYNYKASIECLAEPQHVQYKGGKLINPKFDLGLHGWEGMGGAKIEIRKSFSRNNFMVAYNRNEYNATFSQKLFMEKGYYYTFSAWVRVSEGSETTVSAAIITKENSKRVIASGNVYPGCWTMLKGGFQPEFPLPTELYFVCYNKTVDFWVDNVSLKEFNKTEWLQHQQRAITRVRKRKIVLDIKDKLGKPIRGVKVNIKFTKPYFHIGCGVTDTLLQHKKYQEWFLKKGFTASVFTNQMKWYWTESRRGIENYTIPDAMFQFFKKNKIEIRGHTVLWDKPKMNQYWLHDMTPKELLATAVRRLASIMARYSNDIFEWDVVNENLHFKFFEEKIGAQASGMFYHIAHVIDPNATLYLNEFNSLEIPGDVYAGPHKYINKWREIRSYPGNEDLTIGFGLQAHFGLGKPLMPYIRAVLDFLTETQMPIWLTEMDVPNNSNQVVYLEEIMREAFSHPGVEGIIVWAPWKPGINCTSLCLMDDNFNNTPAGDIVDKLMAEWRTLDLNGKTNSEGLYRYDGFLGDYNVVLYDPHSLNKVTRQIKITNKDPNPIVIPISI</sequence>
<dbReference type="InterPro" id="IPR001000">
    <property type="entry name" value="GH10_dom"/>
</dbReference>
<dbReference type="EMBL" id="JAIVGD010000003">
    <property type="protein sequence ID" value="KAH0776691.1"/>
    <property type="molecule type" value="Genomic_DNA"/>
</dbReference>
<accession>A0ABQ7W7E5</accession>
<evidence type="ECO:0000256" key="2">
    <source>
        <dbReference type="ARBA" id="ARBA00022737"/>
    </source>
</evidence>
<organism evidence="7 8">
    <name type="scientific">Solanum tuberosum</name>
    <name type="common">Potato</name>
    <dbReference type="NCBI Taxonomy" id="4113"/>
    <lineage>
        <taxon>Eukaryota</taxon>
        <taxon>Viridiplantae</taxon>
        <taxon>Streptophyta</taxon>
        <taxon>Embryophyta</taxon>
        <taxon>Tracheophyta</taxon>
        <taxon>Spermatophyta</taxon>
        <taxon>Magnoliopsida</taxon>
        <taxon>eudicotyledons</taxon>
        <taxon>Gunneridae</taxon>
        <taxon>Pentapetalae</taxon>
        <taxon>asterids</taxon>
        <taxon>lamiids</taxon>
        <taxon>Solanales</taxon>
        <taxon>Solanaceae</taxon>
        <taxon>Solanoideae</taxon>
        <taxon>Solaneae</taxon>
        <taxon>Solanum</taxon>
    </lineage>
</organism>